<organism evidence="1 2">
    <name type="scientific">Avena sativa</name>
    <name type="common">Oat</name>
    <dbReference type="NCBI Taxonomy" id="4498"/>
    <lineage>
        <taxon>Eukaryota</taxon>
        <taxon>Viridiplantae</taxon>
        <taxon>Streptophyta</taxon>
        <taxon>Embryophyta</taxon>
        <taxon>Tracheophyta</taxon>
        <taxon>Spermatophyta</taxon>
        <taxon>Magnoliopsida</taxon>
        <taxon>Liliopsida</taxon>
        <taxon>Poales</taxon>
        <taxon>Poaceae</taxon>
        <taxon>BOP clade</taxon>
        <taxon>Pooideae</taxon>
        <taxon>Poodae</taxon>
        <taxon>Poeae</taxon>
        <taxon>Poeae Chloroplast Group 1 (Aveneae type)</taxon>
        <taxon>Aveninae</taxon>
        <taxon>Avena</taxon>
    </lineage>
</organism>
<dbReference type="Proteomes" id="UP001732700">
    <property type="component" value="Chromosome 2D"/>
</dbReference>
<name>A0ACD5V6S8_AVESA</name>
<keyword evidence="2" id="KW-1185">Reference proteome</keyword>
<accession>A0ACD5V6S8</accession>
<evidence type="ECO:0000313" key="2">
    <source>
        <dbReference type="Proteomes" id="UP001732700"/>
    </source>
</evidence>
<proteinExistence type="predicted"/>
<reference evidence="1" key="1">
    <citation type="submission" date="2021-05" db="EMBL/GenBank/DDBJ databases">
        <authorList>
            <person name="Scholz U."/>
            <person name="Mascher M."/>
            <person name="Fiebig A."/>
        </authorList>
    </citation>
    <scope>NUCLEOTIDE SEQUENCE [LARGE SCALE GENOMIC DNA]</scope>
</reference>
<dbReference type="EnsemblPlants" id="AVESA.00010b.r2.2DG0390270.1">
    <property type="protein sequence ID" value="AVESA.00010b.r2.2DG0390270.1.CDS"/>
    <property type="gene ID" value="AVESA.00010b.r2.2DG0390270"/>
</dbReference>
<evidence type="ECO:0000313" key="1">
    <source>
        <dbReference type="EnsemblPlants" id="AVESA.00010b.r2.2DG0390270.1.CDS"/>
    </source>
</evidence>
<protein>
    <submittedName>
        <fullName evidence="1">Uncharacterized protein</fullName>
    </submittedName>
</protein>
<sequence>MEGAAGMAAAKIAPKLLDFLVSNHKVRGELKHDIQYIKNEFLMICAAIREDEDRQQRSSSDQVQRTWIEMVRDLAHEIEDCIDRFTHRVTLKTDASWTRQKLHRVKTVPARNKFAAAIRRLRKRSEEASELRKKYYYSGAGTQDTGMPLEQEGSSDEETAETDTCMAVGMDAPLDELIELIREAQGQPKELKVISLVGFGGIGKTHLARHVYNSPDVVGQYQSRAWVRVMEKGAGDVLLEILVQIGMHSTIIGRDGKPGSLRKICTSLRECLGTQRFFIVIDDMPDEFWHHIKDAFPVVPGVSSRIMVTTAIRSVANACSSARGHAYVMKTLANEHSRQLFFREASLEDLPPPGDQWQLGTTEALAKCDGLPLALVSTAQFLQNGGGPENWADLCDNLGEHLETKETLARMKRVLVHSYTSLGSKQIKTCLLYMGIYPSGRPIKKGSLIRRWLAEGFIQGRPNQSAIKAAIGTFGELVNRSIIQPNDASSNKNSAEVKTCQTHGMMIEFILRKSTCENFVTLLYDEAPLHSNIRWLSLHHRGAERARMNPKDLPLVRSLTVFSKAHNSMLDFSKYELMRVLDLEECENHLEEKHLKEICKLLLLRYLSLGASAKVKVLPKEIKKLQLLETLDIRRTNIEILPTQVMELPCLIHLFGRFKLQHNVGVWRMRKLQTFLSEKSKLETVAGFVVDDKSRGFAQLLEHMKHLAKIKIWCKSTTDAGSNLTHLSEAIKGFIARGADSNSSLSLSLNFSDEWSHNMLMNLSLKEKDSSYFLSSLKLQGDKICSLPPFVTMLSGLTKLYLSSPHHRLSTDILSALSSVRHLEYLKLVATQLDKLVIEYGGFEILRHLCIVVEVMTELDIQEGALPVLESLRLLCKDQNGLCGTMIQSLICLKEVALHDGVNEETKHEWKEAAKNHPRHPKLLFVETKLMGSQPGVEIIHAATATDTTTKEVAVESELIVEVSPAATATNTTIEQVDVGSEPDVKINPSSSPTTATLSVTTLPSAICAGESVQVDGCHQHDDDDDDAKEDTDNTAKDFAKKNGASTQVMHQMSNESSIEVIKGEKCLLIKQIEDSKQKQGLHNKQRLGASWLSLVATRLFRRRSQQEQLVSQLG</sequence>
<reference evidence="1" key="2">
    <citation type="submission" date="2025-09" db="UniProtKB">
        <authorList>
            <consortium name="EnsemblPlants"/>
        </authorList>
    </citation>
    <scope>IDENTIFICATION</scope>
</reference>